<dbReference type="SUPFAM" id="SSF53448">
    <property type="entry name" value="Nucleotide-diphospho-sugar transferases"/>
    <property type="match status" value="1"/>
</dbReference>
<dbReference type="GO" id="GO:0000030">
    <property type="term" value="F:mannosyltransferase activity"/>
    <property type="evidence" value="ECO:0007669"/>
    <property type="project" value="TreeGrafter"/>
</dbReference>
<accession>A0A0M0LQ21</accession>
<sequence>MNPGYTLRLWTDANNERFIAQHYPWFLRYFRQYDKMIKRADAVRPFYLYHFGGVYADLDFACIRPFDALLQRHASSQVLLGPAMLTKVARTEGPASGVTVLNSSHFYSISWNLRDWARVERGDRVNMTAMRAVFTKAAAIDPSIYAVTSWMHSWDWRWLPYELRTEKCARQAFKANCAMSSDHSASLLKTEAELTSSFDELARLLEQSDGGDAFKRTRAAWYEAGGLAEFVRAHAELAAYLPAIEREVAEVREEWEQVQPARKELARQKQRVAHLQGQMYARLELGFTLPANLGDVLAEQQATWQREESMTSQQLAQHVETLAARRAHMEQSHREQGWRKGAERFGEVMGLSSEALLTVRLAILEADATQLRLRAKATMRAMHELMSQHEQVHAELHELTGQLELLTGIRELPCSETQLLADEYEAAVEAEVLRGTLSTLRPRVAEAAHLRLAWHAKAGACKAGEALHAPNLPALHTALVDAKRLADAAEPIRRQELVLRAKLAKLHGRLQALGQLRTLAAAGTDSATLASEAERLASAARLQQLRLSMRATDLRLLHMRHERAEANLHAAGGAIVCLKKLRFSLHNAPAVTHEGGRA</sequence>
<organism evidence="2 3">
    <name type="scientific">Chrysochromulina tobinii</name>
    <dbReference type="NCBI Taxonomy" id="1460289"/>
    <lineage>
        <taxon>Eukaryota</taxon>
        <taxon>Haptista</taxon>
        <taxon>Haptophyta</taxon>
        <taxon>Prymnesiophyceae</taxon>
        <taxon>Prymnesiales</taxon>
        <taxon>Chrysochromulinaceae</taxon>
        <taxon>Chrysochromulina</taxon>
    </lineage>
</organism>
<proteinExistence type="predicted"/>
<dbReference type="InterPro" id="IPR007577">
    <property type="entry name" value="GlycoTrfase_DXD_sugar-bd_CS"/>
</dbReference>
<dbReference type="OrthoDB" id="3647at2759"/>
<evidence type="ECO:0000313" key="3">
    <source>
        <dbReference type="Proteomes" id="UP000037460"/>
    </source>
</evidence>
<gene>
    <name evidence="2" type="ORF">Ctob_014491</name>
</gene>
<dbReference type="GO" id="GO:0016020">
    <property type="term" value="C:membrane"/>
    <property type="evidence" value="ECO:0007669"/>
    <property type="project" value="GOC"/>
</dbReference>
<keyword evidence="1 2" id="KW-0808">Transferase</keyword>
<keyword evidence="3" id="KW-1185">Reference proteome</keyword>
<feature type="non-terminal residue" evidence="2">
    <location>
        <position position="598"/>
    </location>
</feature>
<dbReference type="EMBL" id="JWZX01000351">
    <property type="protein sequence ID" value="KOO53165.1"/>
    <property type="molecule type" value="Genomic_DNA"/>
</dbReference>
<protein>
    <submittedName>
        <fullName evidence="2">Glycosyltransferase family 32 protein</fullName>
    </submittedName>
</protein>
<dbReference type="Proteomes" id="UP000037460">
    <property type="component" value="Unassembled WGS sequence"/>
</dbReference>
<dbReference type="InterPro" id="IPR029044">
    <property type="entry name" value="Nucleotide-diphossugar_trans"/>
</dbReference>
<dbReference type="InterPro" id="IPR051706">
    <property type="entry name" value="Glycosyltransferase_domain"/>
</dbReference>
<dbReference type="PANTHER" id="PTHR32385:SF15">
    <property type="entry name" value="INOSITOL PHOSPHOCERAMIDE MANNOSYLTRANSFERASE 1"/>
    <property type="match status" value="1"/>
</dbReference>
<dbReference type="AlphaFoldDB" id="A0A0M0LQ21"/>
<reference evidence="3" key="1">
    <citation type="journal article" date="2015" name="PLoS Genet.">
        <title>Genome Sequence and Transcriptome Analyses of Chrysochromulina tobin: Metabolic Tools for Enhanced Algal Fitness in the Prominent Order Prymnesiales (Haptophyceae).</title>
        <authorList>
            <person name="Hovde B.T."/>
            <person name="Deodato C.R."/>
            <person name="Hunsperger H.M."/>
            <person name="Ryken S.A."/>
            <person name="Yost W."/>
            <person name="Jha R.K."/>
            <person name="Patterson J."/>
            <person name="Monnat R.J. Jr."/>
            <person name="Barlow S.B."/>
            <person name="Starkenburg S.R."/>
            <person name="Cattolico R.A."/>
        </authorList>
    </citation>
    <scope>NUCLEOTIDE SEQUENCE</scope>
    <source>
        <strain evidence="3">CCMP291</strain>
    </source>
</reference>
<evidence type="ECO:0000256" key="1">
    <source>
        <dbReference type="ARBA" id="ARBA00022679"/>
    </source>
</evidence>
<name>A0A0M0LQ21_9EUKA</name>
<dbReference type="Pfam" id="PF04488">
    <property type="entry name" value="Gly_transf_sug"/>
    <property type="match status" value="1"/>
</dbReference>
<dbReference type="Gene3D" id="3.90.550.20">
    <property type="match status" value="1"/>
</dbReference>
<dbReference type="GO" id="GO:0051999">
    <property type="term" value="P:mannosyl-inositol phosphorylceramide biosynthetic process"/>
    <property type="evidence" value="ECO:0007669"/>
    <property type="project" value="TreeGrafter"/>
</dbReference>
<dbReference type="PANTHER" id="PTHR32385">
    <property type="entry name" value="MANNOSYL PHOSPHORYLINOSITOL CERAMIDE SYNTHASE"/>
    <property type="match status" value="1"/>
</dbReference>
<evidence type="ECO:0000313" key="2">
    <source>
        <dbReference type="EMBL" id="KOO53165.1"/>
    </source>
</evidence>
<comment type="caution">
    <text evidence="2">The sequence shown here is derived from an EMBL/GenBank/DDBJ whole genome shotgun (WGS) entry which is preliminary data.</text>
</comment>